<feature type="compositionally biased region" description="Polar residues" evidence="1">
    <location>
        <begin position="76"/>
        <end position="87"/>
    </location>
</feature>
<reference evidence="2 3" key="1">
    <citation type="submission" date="2023-08" db="EMBL/GenBank/DDBJ databases">
        <title>A Necator americanus chromosomal reference genome.</title>
        <authorList>
            <person name="Ilik V."/>
            <person name="Petrzelkova K.J."/>
            <person name="Pardy F."/>
            <person name="Fuh T."/>
            <person name="Niatou-Singa F.S."/>
            <person name="Gouil Q."/>
            <person name="Baker L."/>
            <person name="Ritchie M.E."/>
            <person name="Jex A.R."/>
            <person name="Gazzola D."/>
            <person name="Li H."/>
            <person name="Toshio Fujiwara R."/>
            <person name="Zhan B."/>
            <person name="Aroian R.V."/>
            <person name="Pafco B."/>
            <person name="Schwarz E.M."/>
        </authorList>
    </citation>
    <scope>NUCLEOTIDE SEQUENCE [LARGE SCALE GENOMIC DNA]</scope>
    <source>
        <strain evidence="2 3">Aroian</strain>
        <tissue evidence="2">Whole animal</tissue>
    </source>
</reference>
<gene>
    <name evidence="2" type="primary">Necator_chrV.g20277</name>
    <name evidence="2" type="ORF">RB195_015485</name>
</gene>
<dbReference type="Proteomes" id="UP001303046">
    <property type="component" value="Unassembled WGS sequence"/>
</dbReference>
<protein>
    <submittedName>
        <fullName evidence="2">Uncharacterized protein</fullName>
    </submittedName>
</protein>
<keyword evidence="3" id="KW-1185">Reference proteome</keyword>
<accession>A0ABR1E4U2</accession>
<comment type="caution">
    <text evidence="2">The sequence shown here is derived from an EMBL/GenBank/DDBJ whole genome shotgun (WGS) entry which is preliminary data.</text>
</comment>
<organism evidence="2 3">
    <name type="scientific">Necator americanus</name>
    <name type="common">Human hookworm</name>
    <dbReference type="NCBI Taxonomy" id="51031"/>
    <lineage>
        <taxon>Eukaryota</taxon>
        <taxon>Metazoa</taxon>
        <taxon>Ecdysozoa</taxon>
        <taxon>Nematoda</taxon>
        <taxon>Chromadorea</taxon>
        <taxon>Rhabditida</taxon>
        <taxon>Rhabditina</taxon>
        <taxon>Rhabditomorpha</taxon>
        <taxon>Strongyloidea</taxon>
        <taxon>Ancylostomatidae</taxon>
        <taxon>Bunostominae</taxon>
        <taxon>Necator</taxon>
    </lineage>
</organism>
<evidence type="ECO:0000313" key="3">
    <source>
        <dbReference type="Proteomes" id="UP001303046"/>
    </source>
</evidence>
<feature type="region of interest" description="Disordered" evidence="1">
    <location>
        <begin position="60"/>
        <end position="87"/>
    </location>
</feature>
<name>A0ABR1E4U2_NECAM</name>
<evidence type="ECO:0000256" key="1">
    <source>
        <dbReference type="SAM" id="MobiDB-lite"/>
    </source>
</evidence>
<dbReference type="EMBL" id="JAVFWL010000005">
    <property type="protein sequence ID" value="KAK6757700.1"/>
    <property type="molecule type" value="Genomic_DNA"/>
</dbReference>
<proteinExistence type="predicted"/>
<sequence length="87" mass="9771">MRVSPKLFGTNHLFLDTKLWLATTKTGLQPCEGPRSSRQSLIASVAPLVLARSNRSCFRNGKRVDKKPREDKHSSFKTTCPLKSQSQ</sequence>
<evidence type="ECO:0000313" key="2">
    <source>
        <dbReference type="EMBL" id="KAK6757700.1"/>
    </source>
</evidence>